<accession>A0A9N9MPX5</accession>
<protein>
    <submittedName>
        <fullName evidence="3">Uncharacterized protein</fullName>
    </submittedName>
</protein>
<keyword evidence="4" id="KW-1185">Reference proteome</keyword>
<feature type="transmembrane region" description="Helical" evidence="2">
    <location>
        <begin position="384"/>
        <end position="410"/>
    </location>
</feature>
<feature type="compositionally biased region" description="Polar residues" evidence="1">
    <location>
        <begin position="12"/>
        <end position="43"/>
    </location>
</feature>
<keyword evidence="2" id="KW-0812">Transmembrane</keyword>
<dbReference type="Proteomes" id="UP001152799">
    <property type="component" value="Chromosome 3"/>
</dbReference>
<gene>
    <name evidence="3" type="ORF">CEUTPL_LOCUS7250</name>
</gene>
<dbReference type="OrthoDB" id="10045204at2759"/>
<evidence type="ECO:0000313" key="3">
    <source>
        <dbReference type="EMBL" id="CAG9766674.1"/>
    </source>
</evidence>
<keyword evidence="2" id="KW-1133">Transmembrane helix</keyword>
<evidence type="ECO:0000256" key="1">
    <source>
        <dbReference type="SAM" id="MobiDB-lite"/>
    </source>
</evidence>
<feature type="region of interest" description="Disordered" evidence="1">
    <location>
        <begin position="1"/>
        <end position="43"/>
    </location>
</feature>
<reference evidence="3" key="1">
    <citation type="submission" date="2022-01" db="EMBL/GenBank/DDBJ databases">
        <authorList>
            <person name="King R."/>
        </authorList>
    </citation>
    <scope>NUCLEOTIDE SEQUENCE</scope>
</reference>
<organism evidence="3 4">
    <name type="scientific">Ceutorhynchus assimilis</name>
    <name type="common">cabbage seed weevil</name>
    <dbReference type="NCBI Taxonomy" id="467358"/>
    <lineage>
        <taxon>Eukaryota</taxon>
        <taxon>Metazoa</taxon>
        <taxon>Ecdysozoa</taxon>
        <taxon>Arthropoda</taxon>
        <taxon>Hexapoda</taxon>
        <taxon>Insecta</taxon>
        <taxon>Pterygota</taxon>
        <taxon>Neoptera</taxon>
        <taxon>Endopterygota</taxon>
        <taxon>Coleoptera</taxon>
        <taxon>Polyphaga</taxon>
        <taxon>Cucujiformia</taxon>
        <taxon>Curculionidae</taxon>
        <taxon>Ceutorhynchinae</taxon>
        <taxon>Ceutorhynchus</taxon>
    </lineage>
</organism>
<sequence>MKENQEKRQRNKGTTATTDNTISNEDSIISTSEESGWKSPSQLKQEVQTIIDIMGPPMSPNFNYNTSSDADNEESAYSNLRISTANETNCTDCNKPEPCECSESEKSLTIMEPLSSSKDDQNISTTAADLNTSVSPTLDDLTDPKVNFPYVDNFCNTSDLPQYTICPPPLMPANICVNSECFCPQVSSILHGKNIPPVFNGDFTYEAVQPNQRAVECTKSIKDKNVVFSWLRSIMSSKFENGCNKCNQSEYYKMNVKKNIDDDGSPPRRVVFELVDSKIKKPCEPCNDPMNIDVKKKKNAKNQRLQCRPKQCIQNVLVPQSRKSKKPVEKTLHCDSSGKTRVDVYYFDHGSYNHYQTTDAPPLVTTEEIADLTEKHTTRFWAELFGSIHIGFSFATSFILQLFRFILYSICRPLTIGLIQLASDYFFKPLLATVFNGILQPALIFIYNILATLRDICDPIAEGIGYFLRELAVLVQAFRFVEIRRECKCCNDSNKCDRKVKKERSMC</sequence>
<dbReference type="AlphaFoldDB" id="A0A9N9MPX5"/>
<proteinExistence type="predicted"/>
<keyword evidence="2" id="KW-0472">Membrane</keyword>
<evidence type="ECO:0000313" key="4">
    <source>
        <dbReference type="Proteomes" id="UP001152799"/>
    </source>
</evidence>
<name>A0A9N9MPX5_9CUCU</name>
<feature type="transmembrane region" description="Helical" evidence="2">
    <location>
        <begin position="430"/>
        <end position="450"/>
    </location>
</feature>
<evidence type="ECO:0000256" key="2">
    <source>
        <dbReference type="SAM" id="Phobius"/>
    </source>
</evidence>
<dbReference type="EMBL" id="OU892279">
    <property type="protein sequence ID" value="CAG9766674.1"/>
    <property type="molecule type" value="Genomic_DNA"/>
</dbReference>